<dbReference type="Gene3D" id="3.60.15.10">
    <property type="entry name" value="Ribonuclease Z/Hydroxyacylglutathione hydrolase-like"/>
    <property type="match status" value="1"/>
</dbReference>
<sequence>MSDTHAAVGLPATEAYVRLHLLNGGSMTAEYHKLHAGDAAEEFRLYNWAFFVQHTAQGRNVIWDVGMSSNSDDFPPVIGHGVIKEAKVLDPAESLTAQIQRRSGIMADQIDTVLLSHAHFDHCRPISRLFPNAIAYFGPGTFDFCSPGHFADPASPWDGRFFDPARATERCETLIGPWTPFGPFEHAIDFFGDGSFWVIQAPGHMPGNLCACARIESGEWVLLGSDCCHSRGLLEGAKEIATFPLPDGGTGCLHTDVAAAKDTLARLRVLQSQLGVHIALANDASWMEKEDDEVLMSLLDEKFQEDMRRALPLQEPV</sequence>
<protein>
    <recommendedName>
        <fullName evidence="5">Metallo-beta-lactamase domain-containing protein</fullName>
    </recommendedName>
</protein>
<dbReference type="OMA" id="FRMYNWA"/>
<dbReference type="CDD" id="cd07730">
    <property type="entry name" value="metallo-hydrolase-like_MBL-fold"/>
    <property type="match status" value="1"/>
</dbReference>
<dbReference type="PANTHER" id="PTHR42978:SF4">
    <property type="entry name" value="METALLO-BETA-LACTAMASE DOMAIN-CONTAINING PROTEIN"/>
    <property type="match status" value="1"/>
</dbReference>
<dbReference type="SMART" id="SM00849">
    <property type="entry name" value="Lactamase_B"/>
    <property type="match status" value="1"/>
</dbReference>
<dbReference type="eggNOG" id="ENOG502QVU5">
    <property type="taxonomic scope" value="Eukaryota"/>
</dbReference>
<dbReference type="InParanoid" id="Q5ASU5"/>
<gene>
    <name evidence="6" type="ORF">ANIA_08635</name>
</gene>
<dbReference type="GO" id="GO:0046872">
    <property type="term" value="F:metal ion binding"/>
    <property type="evidence" value="ECO:0007669"/>
    <property type="project" value="UniProtKB-KW"/>
</dbReference>
<feature type="domain" description="Metallo-beta-lactamase" evidence="5">
    <location>
        <begin position="46"/>
        <end position="273"/>
    </location>
</feature>
<keyword evidence="7" id="KW-1185">Reference proteome</keyword>
<dbReference type="OrthoDB" id="10250730at2759"/>
<evidence type="ECO:0000256" key="1">
    <source>
        <dbReference type="ARBA" id="ARBA00007749"/>
    </source>
</evidence>
<evidence type="ECO:0000313" key="7">
    <source>
        <dbReference type="Proteomes" id="UP000000560"/>
    </source>
</evidence>
<organism evidence="6 7">
    <name type="scientific">Emericella nidulans (strain FGSC A4 / ATCC 38163 / CBS 112.46 / NRRL 194 / M139)</name>
    <name type="common">Aspergillus nidulans</name>
    <dbReference type="NCBI Taxonomy" id="227321"/>
    <lineage>
        <taxon>Eukaryota</taxon>
        <taxon>Fungi</taxon>
        <taxon>Dikarya</taxon>
        <taxon>Ascomycota</taxon>
        <taxon>Pezizomycotina</taxon>
        <taxon>Eurotiomycetes</taxon>
        <taxon>Eurotiomycetidae</taxon>
        <taxon>Eurotiales</taxon>
        <taxon>Aspergillaceae</taxon>
        <taxon>Aspergillus</taxon>
        <taxon>Aspergillus subgen. Nidulantes</taxon>
    </lineage>
</organism>
<accession>C8VAD4</accession>
<reference evidence="7" key="1">
    <citation type="journal article" date="2005" name="Nature">
        <title>Sequencing of Aspergillus nidulans and comparative analysis with A. fumigatus and A. oryzae.</title>
        <authorList>
            <person name="Galagan J.E."/>
            <person name="Calvo S.E."/>
            <person name="Cuomo C."/>
            <person name="Ma L.J."/>
            <person name="Wortman J.R."/>
            <person name="Batzoglou S."/>
            <person name="Lee S.I."/>
            <person name="Basturkmen M."/>
            <person name="Spevak C.C."/>
            <person name="Clutterbuck J."/>
            <person name="Kapitonov V."/>
            <person name="Jurka J."/>
            <person name="Scazzocchio C."/>
            <person name="Farman M."/>
            <person name="Butler J."/>
            <person name="Purcell S."/>
            <person name="Harris S."/>
            <person name="Braus G.H."/>
            <person name="Draht O."/>
            <person name="Busch S."/>
            <person name="D'Enfert C."/>
            <person name="Bouchier C."/>
            <person name="Goldman G.H."/>
            <person name="Bell-Pedersen D."/>
            <person name="Griffiths-Jones S."/>
            <person name="Doonan J.H."/>
            <person name="Yu J."/>
            <person name="Vienken K."/>
            <person name="Pain A."/>
            <person name="Freitag M."/>
            <person name="Selker E.U."/>
            <person name="Archer D.B."/>
            <person name="Penalva M.A."/>
            <person name="Oakley B.R."/>
            <person name="Momany M."/>
            <person name="Tanaka T."/>
            <person name="Kumagai T."/>
            <person name="Asai K."/>
            <person name="Machida M."/>
            <person name="Nierman W.C."/>
            <person name="Denning D.W."/>
            <person name="Caddick M."/>
            <person name="Hynes M."/>
            <person name="Paoletti M."/>
            <person name="Fischer R."/>
            <person name="Miller B."/>
            <person name="Dyer P."/>
            <person name="Sachs M.S."/>
            <person name="Osmani S.A."/>
            <person name="Birren B.W."/>
        </authorList>
    </citation>
    <scope>NUCLEOTIDE SEQUENCE [LARGE SCALE GENOMIC DNA]</scope>
    <source>
        <strain evidence="7">FGSC A4 / ATCC 38163 / CBS 112.46 / NRRL 194 / M139</strain>
    </source>
</reference>
<comment type="similarity">
    <text evidence="1">Belongs to the metallo-beta-lactamase superfamily.</text>
</comment>
<dbReference type="RefSeq" id="XP_681904.1">
    <property type="nucleotide sequence ID" value="XM_676812.1"/>
</dbReference>
<evidence type="ECO:0000256" key="3">
    <source>
        <dbReference type="ARBA" id="ARBA00022801"/>
    </source>
</evidence>
<dbReference type="Pfam" id="PF00753">
    <property type="entry name" value="Lactamase_B"/>
    <property type="match status" value="1"/>
</dbReference>
<dbReference type="KEGG" id="ani:ANIA_08635"/>
<dbReference type="InterPro" id="IPR036866">
    <property type="entry name" value="RibonucZ/Hydroxyglut_hydro"/>
</dbReference>
<dbReference type="InterPro" id="IPR051013">
    <property type="entry name" value="MBL_superfamily_lactonases"/>
</dbReference>
<proteinExistence type="inferred from homology"/>
<dbReference type="HOGENOM" id="CLU_030571_1_1_1"/>
<name>Q5ASU5_EMENI</name>
<keyword evidence="2" id="KW-0479">Metal-binding</keyword>
<keyword evidence="3" id="KW-0378">Hydrolase</keyword>
<dbReference type="SUPFAM" id="SSF56281">
    <property type="entry name" value="Metallo-hydrolase/oxidoreductase"/>
    <property type="match status" value="1"/>
</dbReference>
<evidence type="ECO:0000313" key="6">
    <source>
        <dbReference type="EMBL" id="CBF78286.1"/>
    </source>
</evidence>
<evidence type="ECO:0000259" key="5">
    <source>
        <dbReference type="SMART" id="SM00849"/>
    </source>
</evidence>
<dbReference type="PANTHER" id="PTHR42978">
    <property type="entry name" value="QUORUM-QUENCHING LACTONASE YTNP-RELATED-RELATED"/>
    <property type="match status" value="1"/>
</dbReference>
<accession>Q5ASU5</accession>
<evidence type="ECO:0000256" key="2">
    <source>
        <dbReference type="ARBA" id="ARBA00022723"/>
    </source>
</evidence>
<dbReference type="GeneID" id="2868537"/>
<dbReference type="InterPro" id="IPR001279">
    <property type="entry name" value="Metallo-B-lactamas"/>
</dbReference>
<dbReference type="Proteomes" id="UP000000560">
    <property type="component" value="Chromosome III"/>
</dbReference>
<dbReference type="VEuPathDB" id="FungiDB:AN8635"/>
<dbReference type="GO" id="GO:0016787">
    <property type="term" value="F:hydrolase activity"/>
    <property type="evidence" value="ECO:0007669"/>
    <property type="project" value="UniProtKB-KW"/>
</dbReference>
<evidence type="ECO:0000256" key="4">
    <source>
        <dbReference type="ARBA" id="ARBA00022833"/>
    </source>
</evidence>
<dbReference type="EMBL" id="BN001303">
    <property type="protein sequence ID" value="CBF78286.1"/>
    <property type="molecule type" value="Genomic_DNA"/>
</dbReference>
<dbReference type="AlphaFoldDB" id="Q5ASU5"/>
<reference evidence="7" key="2">
    <citation type="journal article" date="2009" name="Fungal Genet. Biol.">
        <title>The 2008 update of the Aspergillus nidulans genome annotation: a community effort.</title>
        <authorList>
            <person name="Wortman J.R."/>
            <person name="Gilsenan J.M."/>
            <person name="Joardar V."/>
            <person name="Deegan J."/>
            <person name="Clutterbuck J."/>
            <person name="Andersen M.R."/>
            <person name="Archer D."/>
            <person name="Bencina M."/>
            <person name="Braus G."/>
            <person name="Coutinho P."/>
            <person name="von Dohren H."/>
            <person name="Doonan J."/>
            <person name="Driessen A.J."/>
            <person name="Durek P."/>
            <person name="Espeso E."/>
            <person name="Fekete E."/>
            <person name="Flipphi M."/>
            <person name="Estrada C.G."/>
            <person name="Geysens S."/>
            <person name="Goldman G."/>
            <person name="de Groot P.W."/>
            <person name="Hansen K."/>
            <person name="Harris S.D."/>
            <person name="Heinekamp T."/>
            <person name="Helmstaedt K."/>
            <person name="Henrissat B."/>
            <person name="Hofmann G."/>
            <person name="Homan T."/>
            <person name="Horio T."/>
            <person name="Horiuchi H."/>
            <person name="James S."/>
            <person name="Jones M."/>
            <person name="Karaffa L."/>
            <person name="Karanyi Z."/>
            <person name="Kato M."/>
            <person name="Keller N."/>
            <person name="Kelly D.E."/>
            <person name="Kiel J.A."/>
            <person name="Kim J.M."/>
            <person name="van der Klei I.J."/>
            <person name="Klis F.M."/>
            <person name="Kovalchuk A."/>
            <person name="Krasevec N."/>
            <person name="Kubicek C.P."/>
            <person name="Liu B."/>
            <person name="Maccabe A."/>
            <person name="Meyer V."/>
            <person name="Mirabito P."/>
            <person name="Miskei M."/>
            <person name="Mos M."/>
            <person name="Mullins J."/>
            <person name="Nelson D.R."/>
            <person name="Nielsen J."/>
            <person name="Oakley B.R."/>
            <person name="Osmani S.A."/>
            <person name="Pakula T."/>
            <person name="Paszewski A."/>
            <person name="Paulsen I."/>
            <person name="Pilsyk S."/>
            <person name="Pocsi I."/>
            <person name="Punt P.J."/>
            <person name="Ram A.F."/>
            <person name="Ren Q."/>
            <person name="Robellet X."/>
            <person name="Robson G."/>
            <person name="Seiboth B."/>
            <person name="van Solingen P."/>
            <person name="Specht T."/>
            <person name="Sun J."/>
            <person name="Taheri-Talesh N."/>
            <person name="Takeshita N."/>
            <person name="Ussery D."/>
            <person name="vanKuyk P.A."/>
            <person name="Visser H."/>
            <person name="van de Vondervoort P.J."/>
            <person name="de Vries R.P."/>
            <person name="Walton J."/>
            <person name="Xiang X."/>
            <person name="Xiong Y."/>
            <person name="Zeng A.P."/>
            <person name="Brandt B.W."/>
            <person name="Cornell M.J."/>
            <person name="van den Hondel C.A."/>
            <person name="Visser J."/>
            <person name="Oliver S.G."/>
            <person name="Turner G."/>
        </authorList>
    </citation>
    <scope>GENOME REANNOTATION</scope>
    <source>
        <strain evidence="7">FGSC A4 / ATCC 38163 / CBS 112.46 / NRRL 194 / M139</strain>
    </source>
</reference>
<keyword evidence="4" id="KW-0862">Zinc</keyword>